<sequence>MTIRLMVGKAAPGDIGRDILRINHADRPKGISRHDIVSIEVNGRSAIVAIRGNDEPGIVNIDVDVRDDLRVLPGETYEFELRRIWFGKLRWYWSATDPATRVPAHIAIVSFILGVIGLALGVLSVWS</sequence>
<dbReference type="SUPFAM" id="SSF50692">
    <property type="entry name" value="ADC-like"/>
    <property type="match status" value="1"/>
</dbReference>
<dbReference type="AlphaFoldDB" id="A0A2A6FIQ4"/>
<name>A0A2A6FIQ4_9HYPH</name>
<protein>
    <recommendedName>
        <fullName evidence="2">CDC48 N-terminal subdomain domain-containing protein</fullName>
    </recommendedName>
</protein>
<accession>A0A2A6FIQ4</accession>
<dbReference type="SMART" id="SM01073">
    <property type="entry name" value="CDC48_N"/>
    <property type="match status" value="1"/>
</dbReference>
<dbReference type="Gene3D" id="2.40.40.20">
    <property type="match status" value="1"/>
</dbReference>
<dbReference type="RefSeq" id="WP_133117157.1">
    <property type="nucleotide sequence ID" value="NZ_NWQG01000045.1"/>
</dbReference>
<comment type="caution">
    <text evidence="3">The sequence shown here is derived from an EMBL/GenBank/DDBJ whole genome shotgun (WGS) entry which is preliminary data.</text>
</comment>
<evidence type="ECO:0000259" key="2">
    <source>
        <dbReference type="SMART" id="SM01073"/>
    </source>
</evidence>
<dbReference type="EMBL" id="NWQG01000045">
    <property type="protein sequence ID" value="PDQ21536.1"/>
    <property type="molecule type" value="Genomic_DNA"/>
</dbReference>
<proteinExistence type="predicted"/>
<evidence type="ECO:0000313" key="4">
    <source>
        <dbReference type="Proteomes" id="UP000219182"/>
    </source>
</evidence>
<reference evidence="3 4" key="1">
    <citation type="submission" date="2017-09" db="EMBL/GenBank/DDBJ databases">
        <title>Mesorhizobum sanjuanii sp. nov. isolated from nodules of Lotus tenuis in saline-alkaline lowlands of Flooding Pampa.</title>
        <authorList>
            <person name="Sannazzaro A.I."/>
            <person name="Torres Tejerizo G.A."/>
            <person name="Fontana F."/>
            <person name="Cumpa Velazquez L.M."/>
            <person name="Hansen L."/>
            <person name="Pistorio M."/>
            <person name="Estrella M.J."/>
        </authorList>
    </citation>
    <scope>NUCLEOTIDE SEQUENCE [LARGE SCALE GENOMIC DNA]</scope>
    <source>
        <strain evidence="3 4">BSA136</strain>
    </source>
</reference>
<keyword evidence="1" id="KW-0812">Transmembrane</keyword>
<evidence type="ECO:0000256" key="1">
    <source>
        <dbReference type="SAM" id="Phobius"/>
    </source>
</evidence>
<dbReference type="InterPro" id="IPR009010">
    <property type="entry name" value="Asp_de-COase-like_dom_sf"/>
</dbReference>
<evidence type="ECO:0000313" key="3">
    <source>
        <dbReference type="EMBL" id="PDQ21536.1"/>
    </source>
</evidence>
<keyword evidence="1" id="KW-0472">Membrane</keyword>
<feature type="transmembrane region" description="Helical" evidence="1">
    <location>
        <begin position="106"/>
        <end position="126"/>
    </location>
</feature>
<feature type="domain" description="CDC48 N-terminal subdomain" evidence="2">
    <location>
        <begin position="4"/>
        <end position="85"/>
    </location>
</feature>
<dbReference type="InterPro" id="IPR003338">
    <property type="entry name" value="CDC4_N-term_subdom"/>
</dbReference>
<keyword evidence="4" id="KW-1185">Reference proteome</keyword>
<keyword evidence="1" id="KW-1133">Transmembrane helix</keyword>
<organism evidence="3 4">
    <name type="scientific">Mesorhizobium sanjuanii</name>
    <dbReference type="NCBI Taxonomy" id="2037900"/>
    <lineage>
        <taxon>Bacteria</taxon>
        <taxon>Pseudomonadati</taxon>
        <taxon>Pseudomonadota</taxon>
        <taxon>Alphaproteobacteria</taxon>
        <taxon>Hyphomicrobiales</taxon>
        <taxon>Phyllobacteriaceae</taxon>
        <taxon>Mesorhizobium</taxon>
    </lineage>
</organism>
<dbReference type="Proteomes" id="UP000219182">
    <property type="component" value="Unassembled WGS sequence"/>
</dbReference>
<gene>
    <name evidence="3" type="ORF">CN311_08675</name>
</gene>